<evidence type="ECO:0000313" key="4">
    <source>
        <dbReference type="Proteomes" id="UP000634780"/>
    </source>
</evidence>
<evidence type="ECO:0000256" key="1">
    <source>
        <dbReference type="SAM" id="SignalP"/>
    </source>
</evidence>
<dbReference type="Proteomes" id="UP000634780">
    <property type="component" value="Unassembled WGS sequence"/>
</dbReference>
<dbReference type="SUPFAM" id="SSF50370">
    <property type="entry name" value="Ricin B-like lectins"/>
    <property type="match status" value="1"/>
</dbReference>
<organism evidence="3 4">
    <name type="scientific">Streptomyces flavofungini</name>
    <dbReference type="NCBI Taxonomy" id="68200"/>
    <lineage>
        <taxon>Bacteria</taxon>
        <taxon>Bacillati</taxon>
        <taxon>Actinomycetota</taxon>
        <taxon>Actinomycetes</taxon>
        <taxon>Kitasatosporales</taxon>
        <taxon>Streptomycetaceae</taxon>
        <taxon>Streptomyces</taxon>
    </lineage>
</organism>
<comment type="caution">
    <text evidence="3">The sequence shown here is derived from an EMBL/GenBank/DDBJ whole genome shotgun (WGS) entry which is preliminary data.</text>
</comment>
<protein>
    <submittedName>
        <fullName evidence="3">RICIN domain-containing protein</fullName>
    </submittedName>
</protein>
<dbReference type="InterPro" id="IPR035992">
    <property type="entry name" value="Ricin_B-like_lectins"/>
</dbReference>
<dbReference type="Pfam" id="PF00652">
    <property type="entry name" value="Ricin_B_lectin"/>
    <property type="match status" value="1"/>
</dbReference>
<evidence type="ECO:0000313" key="3">
    <source>
        <dbReference type="EMBL" id="MBJ3807265.1"/>
    </source>
</evidence>
<dbReference type="EMBL" id="JAEKOZ010000004">
    <property type="protein sequence ID" value="MBJ3807265.1"/>
    <property type="molecule type" value="Genomic_DNA"/>
</dbReference>
<accession>A0ABS0X246</accession>
<proteinExistence type="predicted"/>
<dbReference type="CDD" id="cd00161">
    <property type="entry name" value="beta-trefoil_Ricin-like"/>
    <property type="match status" value="1"/>
</dbReference>
<reference evidence="3 4" key="1">
    <citation type="submission" date="2020-12" db="EMBL/GenBank/DDBJ databases">
        <title>Streptomyces typhae sp. nov., a novel endophytic actinomycete isolated from the root of cattail pollen (Typha angustifolia L.).</title>
        <authorList>
            <person name="Peng C."/>
            <person name="Liu C."/>
        </authorList>
    </citation>
    <scope>NUCLEOTIDE SEQUENCE [LARGE SCALE GENOMIC DNA]</scope>
    <source>
        <strain evidence="3 4">JCM 4753</strain>
    </source>
</reference>
<dbReference type="PROSITE" id="PS50231">
    <property type="entry name" value="RICIN_B_LECTIN"/>
    <property type="match status" value="1"/>
</dbReference>
<gene>
    <name evidence="3" type="ORF">JGB26_09085</name>
</gene>
<sequence>MTSTRRRNPARRLAVLTGALVAALAGTVVAGTAPVHAEAPAAPVIPADDAWSQWRNVGNGLCMTTAADPANGFQGTATFATCDAGDRRQQWTFELRTHNGFRIVSRDNGTCLTDIAGWGLAWLGPCDENDLNQAWRLSLNGAGEANWLSWDDEKRLSTPYAAGTSYVTARRDLDPADLRYRWRFVRP</sequence>
<dbReference type="InterPro" id="IPR000772">
    <property type="entry name" value="Ricin_B_lectin"/>
</dbReference>
<dbReference type="Gene3D" id="2.80.10.50">
    <property type="match status" value="1"/>
</dbReference>
<keyword evidence="4" id="KW-1185">Reference proteome</keyword>
<feature type="signal peptide" evidence="1">
    <location>
        <begin position="1"/>
        <end position="30"/>
    </location>
</feature>
<feature type="domain" description="Ricin B lectin" evidence="2">
    <location>
        <begin position="53"/>
        <end position="142"/>
    </location>
</feature>
<name>A0ABS0X246_9ACTN</name>
<evidence type="ECO:0000259" key="2">
    <source>
        <dbReference type="Pfam" id="PF00652"/>
    </source>
</evidence>
<dbReference type="InterPro" id="IPR006311">
    <property type="entry name" value="TAT_signal"/>
</dbReference>
<dbReference type="RefSeq" id="WP_190118206.1">
    <property type="nucleotide sequence ID" value="NZ_BMVR01000010.1"/>
</dbReference>
<dbReference type="PROSITE" id="PS51318">
    <property type="entry name" value="TAT"/>
    <property type="match status" value="1"/>
</dbReference>
<keyword evidence="1" id="KW-0732">Signal</keyword>
<feature type="chain" id="PRO_5047131672" evidence="1">
    <location>
        <begin position="31"/>
        <end position="187"/>
    </location>
</feature>